<dbReference type="Gene3D" id="2.120.10.30">
    <property type="entry name" value="TolB, C-terminal domain"/>
    <property type="match status" value="1"/>
</dbReference>
<reference evidence="3" key="1">
    <citation type="journal article" date="2014" name="Int. J. Syst. Evol. Microbiol.">
        <title>Complete genome sequence of Corynebacterium casei LMG S-19264T (=DSM 44701T), isolated from a smear-ripened cheese.</title>
        <authorList>
            <consortium name="US DOE Joint Genome Institute (JGI-PGF)"/>
            <person name="Walter F."/>
            <person name="Albersmeier A."/>
            <person name="Kalinowski J."/>
            <person name="Ruckert C."/>
        </authorList>
    </citation>
    <scope>NUCLEOTIDE SEQUENCE</scope>
    <source>
        <strain evidence="3">CGMCC 1.15493</strain>
    </source>
</reference>
<keyword evidence="4" id="KW-1185">Reference proteome</keyword>
<evidence type="ECO:0000313" key="4">
    <source>
        <dbReference type="Proteomes" id="UP000613160"/>
    </source>
</evidence>
<dbReference type="InterPro" id="IPR011042">
    <property type="entry name" value="6-blade_b-propeller_TolB-like"/>
</dbReference>
<evidence type="ECO:0000259" key="2">
    <source>
        <dbReference type="Pfam" id="PF07995"/>
    </source>
</evidence>
<reference evidence="3" key="2">
    <citation type="submission" date="2020-09" db="EMBL/GenBank/DDBJ databases">
        <authorList>
            <person name="Sun Q."/>
            <person name="Zhou Y."/>
        </authorList>
    </citation>
    <scope>NUCLEOTIDE SEQUENCE</scope>
    <source>
        <strain evidence="3">CGMCC 1.15493</strain>
    </source>
</reference>
<dbReference type="AlphaFoldDB" id="A0A916XSM2"/>
<dbReference type="Proteomes" id="UP000613160">
    <property type="component" value="Unassembled WGS sequence"/>
</dbReference>
<dbReference type="EMBL" id="BMJJ01000001">
    <property type="protein sequence ID" value="GGD04439.1"/>
    <property type="molecule type" value="Genomic_DNA"/>
</dbReference>
<name>A0A916XSM2_9HYPH</name>
<gene>
    <name evidence="3" type="ORF">GCM10011335_04000</name>
</gene>
<accession>A0A916XSM2</accession>
<feature type="signal peptide" evidence="1">
    <location>
        <begin position="1"/>
        <end position="21"/>
    </location>
</feature>
<feature type="chain" id="PRO_5036812420" description="Glucose/Sorbosone dehydrogenase domain-containing protein" evidence="1">
    <location>
        <begin position="22"/>
        <end position="384"/>
    </location>
</feature>
<organism evidence="3 4">
    <name type="scientific">Aureimonas glaciei</name>
    <dbReference type="NCBI Taxonomy" id="1776957"/>
    <lineage>
        <taxon>Bacteria</taxon>
        <taxon>Pseudomonadati</taxon>
        <taxon>Pseudomonadota</taxon>
        <taxon>Alphaproteobacteria</taxon>
        <taxon>Hyphomicrobiales</taxon>
        <taxon>Aurantimonadaceae</taxon>
        <taxon>Aureimonas</taxon>
    </lineage>
</organism>
<feature type="domain" description="Glucose/Sorbosone dehydrogenase" evidence="2">
    <location>
        <begin position="42"/>
        <end position="374"/>
    </location>
</feature>
<dbReference type="InterPro" id="IPR012938">
    <property type="entry name" value="Glc/Sorbosone_DH"/>
</dbReference>
<sequence length="384" mass="40506">MTPTRYLAALAAASLPTTAFAVDQVVQSEAGDLQVTTLAEGLKSAWGMEFLPDGSLIVTEKGGTLRLVSADGTVGPAITGVPDVDAGGQGGLLDVALDPDFASNRFVYLTYSEEGDGGNSTAAGRGVLSDDGTRLEGFEKIFTQLPKYDGNKHFGSRIVFDREVHLFLGLGERSDTPIREGAQKLDNHLGKVIRINRDGSVPDDNPFVGEAGALPEIWSYGQRNIQGGALHPETGEVWFSEHGPKGGDEVNVVEAGKNYGWPLVSYGVNYNGTPVGEGRAEGEGLTQPVHQWTPVIGASGMAFYTADAVPQWQGSAFFGGLASRDLVRVAFDGRKVTGEERLLGDLGQRIRDVKQGPDGALYVLTDGAGGEIMRVAPVAAEGKS</sequence>
<protein>
    <recommendedName>
        <fullName evidence="2">Glucose/Sorbosone dehydrogenase domain-containing protein</fullName>
    </recommendedName>
</protein>
<dbReference type="InterPro" id="IPR011041">
    <property type="entry name" value="Quinoprot_gluc/sorb_DH_b-prop"/>
</dbReference>
<evidence type="ECO:0000313" key="3">
    <source>
        <dbReference type="EMBL" id="GGD04439.1"/>
    </source>
</evidence>
<dbReference type="PANTHER" id="PTHR19328:SF75">
    <property type="entry name" value="ALDOSE SUGAR DEHYDROGENASE YLII"/>
    <property type="match status" value="1"/>
</dbReference>
<keyword evidence="1" id="KW-0732">Signal</keyword>
<evidence type="ECO:0000256" key="1">
    <source>
        <dbReference type="SAM" id="SignalP"/>
    </source>
</evidence>
<proteinExistence type="predicted"/>
<dbReference type="RefSeq" id="WP_188848873.1">
    <property type="nucleotide sequence ID" value="NZ_BMJJ01000001.1"/>
</dbReference>
<dbReference type="Pfam" id="PF07995">
    <property type="entry name" value="GSDH"/>
    <property type="match status" value="1"/>
</dbReference>
<dbReference type="PANTHER" id="PTHR19328">
    <property type="entry name" value="HEDGEHOG-INTERACTING PROTEIN"/>
    <property type="match status" value="1"/>
</dbReference>
<comment type="caution">
    <text evidence="3">The sequence shown here is derived from an EMBL/GenBank/DDBJ whole genome shotgun (WGS) entry which is preliminary data.</text>
</comment>
<dbReference type="SUPFAM" id="SSF50952">
    <property type="entry name" value="Soluble quinoprotein glucose dehydrogenase"/>
    <property type="match status" value="1"/>
</dbReference>